<dbReference type="EMBL" id="JAUJYO010000021">
    <property type="protein sequence ID" value="KAK1283420.1"/>
    <property type="molecule type" value="Genomic_DNA"/>
</dbReference>
<dbReference type="AlphaFoldDB" id="A0AAV9C2T6"/>
<evidence type="ECO:0000313" key="1">
    <source>
        <dbReference type="EMBL" id="KAK1283420.1"/>
    </source>
</evidence>
<comment type="caution">
    <text evidence="1">The sequence shown here is derived from an EMBL/GenBank/DDBJ whole genome shotgun (WGS) entry which is preliminary data.</text>
</comment>
<protein>
    <submittedName>
        <fullName evidence="1">Uncharacterized protein</fullName>
    </submittedName>
</protein>
<name>A0AAV9C2T6_ACOCL</name>
<sequence>MRDHEESTAEIYTTVEINGGDEDDRRGLFTVFLLFLSSVEAWTGEIHGKVVCDVCGDSSFGPEDIPLED</sequence>
<evidence type="ECO:0000313" key="2">
    <source>
        <dbReference type="Proteomes" id="UP001180020"/>
    </source>
</evidence>
<dbReference type="PANTHER" id="PTHR38400">
    <property type="entry name" value="OS02G0317800 PROTEIN"/>
    <property type="match status" value="1"/>
</dbReference>
<gene>
    <name evidence="1" type="ORF">QJS10_CPB21g00913</name>
</gene>
<reference evidence="1" key="1">
    <citation type="journal article" date="2023" name="Nat. Commun.">
        <title>Diploid and tetraploid genomes of Acorus and the evolution of monocots.</title>
        <authorList>
            <person name="Ma L."/>
            <person name="Liu K.W."/>
            <person name="Li Z."/>
            <person name="Hsiao Y.Y."/>
            <person name="Qi Y."/>
            <person name="Fu T."/>
            <person name="Tang G.D."/>
            <person name="Zhang D."/>
            <person name="Sun W.H."/>
            <person name="Liu D.K."/>
            <person name="Li Y."/>
            <person name="Chen G.Z."/>
            <person name="Liu X.D."/>
            <person name="Liao X.Y."/>
            <person name="Jiang Y.T."/>
            <person name="Yu X."/>
            <person name="Hao Y."/>
            <person name="Huang J."/>
            <person name="Zhao X.W."/>
            <person name="Ke S."/>
            <person name="Chen Y.Y."/>
            <person name="Wu W.L."/>
            <person name="Hsu J.L."/>
            <person name="Lin Y.F."/>
            <person name="Huang M.D."/>
            <person name="Li C.Y."/>
            <person name="Huang L."/>
            <person name="Wang Z.W."/>
            <person name="Zhao X."/>
            <person name="Zhong W.Y."/>
            <person name="Peng D.H."/>
            <person name="Ahmad S."/>
            <person name="Lan S."/>
            <person name="Zhang J.S."/>
            <person name="Tsai W.C."/>
            <person name="Van de Peer Y."/>
            <person name="Liu Z.J."/>
        </authorList>
    </citation>
    <scope>NUCLEOTIDE SEQUENCE</scope>
    <source>
        <strain evidence="1">CP</strain>
    </source>
</reference>
<keyword evidence="2" id="KW-1185">Reference proteome</keyword>
<reference evidence="1" key="2">
    <citation type="submission" date="2023-06" db="EMBL/GenBank/DDBJ databases">
        <authorList>
            <person name="Ma L."/>
            <person name="Liu K.-W."/>
            <person name="Li Z."/>
            <person name="Hsiao Y.-Y."/>
            <person name="Qi Y."/>
            <person name="Fu T."/>
            <person name="Tang G."/>
            <person name="Zhang D."/>
            <person name="Sun W.-H."/>
            <person name="Liu D.-K."/>
            <person name="Li Y."/>
            <person name="Chen G.-Z."/>
            <person name="Liu X.-D."/>
            <person name="Liao X.-Y."/>
            <person name="Jiang Y.-T."/>
            <person name="Yu X."/>
            <person name="Hao Y."/>
            <person name="Huang J."/>
            <person name="Zhao X.-W."/>
            <person name="Ke S."/>
            <person name="Chen Y.-Y."/>
            <person name="Wu W.-L."/>
            <person name="Hsu J.-L."/>
            <person name="Lin Y.-F."/>
            <person name="Huang M.-D."/>
            <person name="Li C.-Y."/>
            <person name="Huang L."/>
            <person name="Wang Z.-W."/>
            <person name="Zhao X."/>
            <person name="Zhong W.-Y."/>
            <person name="Peng D.-H."/>
            <person name="Ahmad S."/>
            <person name="Lan S."/>
            <person name="Zhang J.-S."/>
            <person name="Tsai W.-C."/>
            <person name="Van De Peer Y."/>
            <person name="Liu Z.-J."/>
        </authorList>
    </citation>
    <scope>NUCLEOTIDE SEQUENCE</scope>
    <source>
        <strain evidence="1">CP</strain>
        <tissue evidence="1">Leaves</tissue>
    </source>
</reference>
<accession>A0AAV9C2T6</accession>
<dbReference type="Proteomes" id="UP001180020">
    <property type="component" value="Unassembled WGS sequence"/>
</dbReference>
<proteinExistence type="predicted"/>
<organism evidence="1 2">
    <name type="scientific">Acorus calamus</name>
    <name type="common">Sweet flag</name>
    <dbReference type="NCBI Taxonomy" id="4465"/>
    <lineage>
        <taxon>Eukaryota</taxon>
        <taxon>Viridiplantae</taxon>
        <taxon>Streptophyta</taxon>
        <taxon>Embryophyta</taxon>
        <taxon>Tracheophyta</taxon>
        <taxon>Spermatophyta</taxon>
        <taxon>Magnoliopsida</taxon>
        <taxon>Liliopsida</taxon>
        <taxon>Acoraceae</taxon>
        <taxon>Acorus</taxon>
    </lineage>
</organism>